<reference evidence="3" key="1">
    <citation type="submission" date="2023-03" db="EMBL/GenBank/DDBJ databases">
        <title>Massive genome expansion in bonnet fungi (Mycena s.s.) driven by repeated elements and novel gene families across ecological guilds.</title>
        <authorList>
            <consortium name="Lawrence Berkeley National Laboratory"/>
            <person name="Harder C.B."/>
            <person name="Miyauchi S."/>
            <person name="Viragh M."/>
            <person name="Kuo A."/>
            <person name="Thoen E."/>
            <person name="Andreopoulos B."/>
            <person name="Lu D."/>
            <person name="Skrede I."/>
            <person name="Drula E."/>
            <person name="Henrissat B."/>
            <person name="Morin E."/>
            <person name="Kohler A."/>
            <person name="Barry K."/>
            <person name="LaButti K."/>
            <person name="Morin E."/>
            <person name="Salamov A."/>
            <person name="Lipzen A."/>
            <person name="Mereny Z."/>
            <person name="Hegedus B."/>
            <person name="Baldrian P."/>
            <person name="Stursova M."/>
            <person name="Weitz H."/>
            <person name="Taylor A."/>
            <person name="Grigoriev I.V."/>
            <person name="Nagy L.G."/>
            <person name="Martin F."/>
            <person name="Kauserud H."/>
        </authorList>
    </citation>
    <scope>NUCLEOTIDE SEQUENCE</scope>
    <source>
        <strain evidence="3">CBHHK188m</strain>
    </source>
</reference>
<dbReference type="EMBL" id="JARJLG010000018">
    <property type="protein sequence ID" value="KAJ7772966.1"/>
    <property type="molecule type" value="Genomic_DNA"/>
</dbReference>
<evidence type="ECO:0000256" key="2">
    <source>
        <dbReference type="SAM" id="SignalP"/>
    </source>
</evidence>
<feature type="signal peptide" evidence="2">
    <location>
        <begin position="1"/>
        <end position="21"/>
    </location>
</feature>
<keyword evidence="2" id="KW-0732">Signal</keyword>
<name>A0AAD7JVN4_9AGAR</name>
<dbReference type="Proteomes" id="UP001215280">
    <property type="component" value="Unassembled WGS sequence"/>
</dbReference>
<accession>A0AAD7JVN4</accession>
<keyword evidence="4" id="KW-1185">Reference proteome</keyword>
<feature type="chain" id="PRO_5041945183" evidence="2">
    <location>
        <begin position="22"/>
        <end position="185"/>
    </location>
</feature>
<evidence type="ECO:0000256" key="1">
    <source>
        <dbReference type="SAM" id="MobiDB-lite"/>
    </source>
</evidence>
<dbReference type="AlphaFoldDB" id="A0AAD7JVN4"/>
<comment type="caution">
    <text evidence="3">The sequence shown here is derived from an EMBL/GenBank/DDBJ whole genome shotgun (WGS) entry which is preliminary data.</text>
</comment>
<feature type="region of interest" description="Disordered" evidence="1">
    <location>
        <begin position="142"/>
        <end position="163"/>
    </location>
</feature>
<evidence type="ECO:0000313" key="4">
    <source>
        <dbReference type="Proteomes" id="UP001215280"/>
    </source>
</evidence>
<sequence>MFGTALRMLLLTAVVTQFSAAVPTTVTVVAPFGGEPLTAEILGVDSQGRTTYVLEQDELEGSSTVALITGTLVEASDTMSYVLSFASASDTFYIEADCALQGGNGVCTGLDSNSQPITTTIPFSTLVLDVISTAVPSNSGASQSILSSSAPTSQPTSKSSSSQRISASGLSFTAFMTACAAYFLL</sequence>
<gene>
    <name evidence="3" type="ORF">DFH07DRAFT_802063</name>
</gene>
<protein>
    <submittedName>
        <fullName evidence="3">Uncharacterized protein</fullName>
    </submittedName>
</protein>
<proteinExistence type="predicted"/>
<evidence type="ECO:0000313" key="3">
    <source>
        <dbReference type="EMBL" id="KAJ7772966.1"/>
    </source>
</evidence>
<organism evidence="3 4">
    <name type="scientific">Mycena maculata</name>
    <dbReference type="NCBI Taxonomy" id="230809"/>
    <lineage>
        <taxon>Eukaryota</taxon>
        <taxon>Fungi</taxon>
        <taxon>Dikarya</taxon>
        <taxon>Basidiomycota</taxon>
        <taxon>Agaricomycotina</taxon>
        <taxon>Agaricomycetes</taxon>
        <taxon>Agaricomycetidae</taxon>
        <taxon>Agaricales</taxon>
        <taxon>Marasmiineae</taxon>
        <taxon>Mycenaceae</taxon>
        <taxon>Mycena</taxon>
    </lineage>
</organism>